<reference evidence="2 3" key="1">
    <citation type="submission" date="2024-04" db="EMBL/GenBank/DDBJ databases">
        <authorList>
            <person name="Rising A."/>
            <person name="Reimegard J."/>
            <person name="Sonavane S."/>
            <person name="Akerstrom W."/>
            <person name="Nylinder S."/>
            <person name="Hedman E."/>
            <person name="Kallberg Y."/>
        </authorList>
    </citation>
    <scope>NUCLEOTIDE SEQUENCE [LARGE SCALE GENOMIC DNA]</scope>
</reference>
<evidence type="ECO:0000313" key="3">
    <source>
        <dbReference type="Proteomes" id="UP001497382"/>
    </source>
</evidence>
<accession>A0AAV2A4L0</accession>
<name>A0AAV2A4L0_9ARAC</name>
<dbReference type="InterPro" id="IPR031962">
    <property type="entry name" value="DUF4781"/>
</dbReference>
<dbReference type="Pfam" id="PF16013">
    <property type="entry name" value="DUF4781"/>
    <property type="match status" value="1"/>
</dbReference>
<protein>
    <recommendedName>
        <fullName evidence="1">DUF4781 domain-containing protein</fullName>
    </recommendedName>
</protein>
<dbReference type="PANTHER" id="PTHR21115">
    <property type="entry name" value="GH06117P-RELATED"/>
    <property type="match status" value="1"/>
</dbReference>
<proteinExistence type="predicted"/>
<keyword evidence="3" id="KW-1185">Reference proteome</keyword>
<evidence type="ECO:0000313" key="2">
    <source>
        <dbReference type="EMBL" id="CAL1278294.1"/>
    </source>
</evidence>
<dbReference type="Proteomes" id="UP001497382">
    <property type="component" value="Unassembled WGS sequence"/>
</dbReference>
<sequence length="188" mass="22065">MSDWEDEIETPDVKAWKEEARALQQNMFLRLGDREWDEWDRLDITILYRKVGFGLYPLPKNNLNPKYTKKQFKNIKFVADVILENAKSSSAMYFACIFIFGKIKDDQFFIPVFKVKGKQNQTLFVDTNRHIYKKWQDYLNSNRLPKCMYCYPRDGLYQGEENQVLIDFGTSPACDPKSGILSIDGTTT</sequence>
<feature type="domain" description="DUF4781" evidence="1">
    <location>
        <begin position="119"/>
        <end position="183"/>
    </location>
</feature>
<gene>
    <name evidence="2" type="ORF">LARSCL_LOCUS9696</name>
</gene>
<dbReference type="PANTHER" id="PTHR21115:SF0">
    <property type="entry name" value="GH06117P-RELATED"/>
    <property type="match status" value="1"/>
</dbReference>
<dbReference type="EMBL" id="CAXIEN010000111">
    <property type="protein sequence ID" value="CAL1278294.1"/>
    <property type="molecule type" value="Genomic_DNA"/>
</dbReference>
<dbReference type="AlphaFoldDB" id="A0AAV2A4L0"/>
<comment type="caution">
    <text evidence="2">The sequence shown here is derived from an EMBL/GenBank/DDBJ whole genome shotgun (WGS) entry which is preliminary data.</text>
</comment>
<evidence type="ECO:0000259" key="1">
    <source>
        <dbReference type="Pfam" id="PF16013"/>
    </source>
</evidence>
<organism evidence="2 3">
    <name type="scientific">Larinioides sclopetarius</name>
    <dbReference type="NCBI Taxonomy" id="280406"/>
    <lineage>
        <taxon>Eukaryota</taxon>
        <taxon>Metazoa</taxon>
        <taxon>Ecdysozoa</taxon>
        <taxon>Arthropoda</taxon>
        <taxon>Chelicerata</taxon>
        <taxon>Arachnida</taxon>
        <taxon>Araneae</taxon>
        <taxon>Araneomorphae</taxon>
        <taxon>Entelegynae</taxon>
        <taxon>Araneoidea</taxon>
        <taxon>Araneidae</taxon>
        <taxon>Larinioides</taxon>
    </lineage>
</organism>